<comment type="similarity">
    <text evidence="1">Belongs to the glycosyl hydrolase 30 family.</text>
</comment>
<proteinExistence type="inferred from homology"/>
<dbReference type="PROSITE" id="PS51257">
    <property type="entry name" value="PROKAR_LIPOPROTEIN"/>
    <property type="match status" value="1"/>
</dbReference>
<dbReference type="Proteomes" id="UP000297429">
    <property type="component" value="Unassembled WGS sequence"/>
</dbReference>
<keyword evidence="8" id="KW-1185">Reference proteome</keyword>
<evidence type="ECO:0000313" key="8">
    <source>
        <dbReference type="Proteomes" id="UP000297429"/>
    </source>
</evidence>
<dbReference type="Gene3D" id="3.20.20.80">
    <property type="entry name" value="Glycosidases"/>
    <property type="match status" value="1"/>
</dbReference>
<dbReference type="Proteomes" id="UP000273898">
    <property type="component" value="Unassembled WGS sequence"/>
</dbReference>
<dbReference type="Gene3D" id="2.60.40.1180">
    <property type="entry name" value="Golgi alpha-mannosidase II"/>
    <property type="match status" value="1"/>
</dbReference>
<evidence type="ECO:0000256" key="3">
    <source>
        <dbReference type="ARBA" id="ARBA00022801"/>
    </source>
</evidence>
<keyword evidence="6" id="KW-0624">Polysaccharide degradation</keyword>
<dbReference type="InterPro" id="IPR001139">
    <property type="entry name" value="Glyco_hydro_30"/>
</dbReference>
<gene>
    <name evidence="5" type="ORF">BCL90_1277</name>
    <name evidence="6" type="ORF">E3V97_14415</name>
</gene>
<evidence type="ECO:0000313" key="6">
    <source>
        <dbReference type="EMBL" id="TFB31770.1"/>
    </source>
</evidence>
<accession>A0A497YGK9</accession>
<evidence type="ECO:0000256" key="4">
    <source>
        <dbReference type="SAM" id="SignalP"/>
    </source>
</evidence>
<reference evidence="6 8" key="2">
    <citation type="submission" date="2019-03" db="EMBL/GenBank/DDBJ databases">
        <authorList>
            <person name="He R.-H."/>
        </authorList>
    </citation>
    <scope>NUCLEOTIDE SEQUENCE [LARGE SCALE GENOMIC DNA]</scope>
    <source>
        <strain evidence="6 8">DSM 19624</strain>
    </source>
</reference>
<dbReference type="PANTHER" id="PTHR11069:SF38">
    <property type="entry name" value="GLUCURONOXYLANASE XYNC"/>
    <property type="match status" value="1"/>
</dbReference>
<dbReference type="SUPFAM" id="SSF51445">
    <property type="entry name" value="(Trans)glycosidases"/>
    <property type="match status" value="1"/>
</dbReference>
<dbReference type="EMBL" id="RCCK01000010">
    <property type="protein sequence ID" value="RLJ80499.1"/>
    <property type="molecule type" value="Genomic_DNA"/>
</dbReference>
<keyword evidence="6" id="KW-0858">Xylan degradation</keyword>
<name>A0A497YGK9_9SPHI</name>
<organism evidence="5 7">
    <name type="scientific">Pedobacter alluvionis</name>
    <dbReference type="NCBI Taxonomy" id="475253"/>
    <lineage>
        <taxon>Bacteria</taxon>
        <taxon>Pseudomonadati</taxon>
        <taxon>Bacteroidota</taxon>
        <taxon>Sphingobacteriia</taxon>
        <taxon>Sphingobacteriales</taxon>
        <taxon>Sphingobacteriaceae</taxon>
        <taxon>Pedobacter</taxon>
    </lineage>
</organism>
<evidence type="ECO:0000256" key="2">
    <source>
        <dbReference type="ARBA" id="ARBA00022729"/>
    </source>
</evidence>
<dbReference type="GO" id="GO:0016020">
    <property type="term" value="C:membrane"/>
    <property type="evidence" value="ECO:0007669"/>
    <property type="project" value="GOC"/>
</dbReference>
<reference evidence="5 7" key="1">
    <citation type="submission" date="2018-10" db="EMBL/GenBank/DDBJ databases">
        <title>Genomic Encyclopedia of Archaeal and Bacterial Type Strains, Phase II (KMG-II): from individual species to whole genera.</title>
        <authorList>
            <person name="Goeker M."/>
        </authorList>
    </citation>
    <scope>NUCLEOTIDE SEQUENCE [LARGE SCALE GENOMIC DNA]</scope>
    <source>
        <strain evidence="5 7">DSM 19624</strain>
    </source>
</reference>
<keyword evidence="2 4" id="KW-0732">Signal</keyword>
<sequence>MKKTLLCALASALLFAGCSKNEINSPDPKLTQQALAAMKTDSMGRATAALAVQGIAQIDASTVQQTIKGFGGANIVAWTGDLTSTQRNTAFSPTSGIGLSIVRVRVPNSSSEFAAEKATIDACKSFGGSAIASAWSAPASMKTNGSIVGGKIKTASYANYAAHLSAFNTAVGGLAAISPTNEPDYKVNYESMELTAPEVADFVAAQGSNCGAPIMAPEPFQMNQTYINTYLSNATAKSKTSFVCGHIYGKTPYNLGNIGKPVWMTEHYTNSTISGDDWSNAMTAAKEIHDCMNSGWSAYVWWYIRRSYGPISESGNIQKVGYIMAHYARYVRPGYTKISCTSNPSTGVYVTAYKSGTKLVLVIVNQNPSTTYQNFNYSGITVSGFNRYFTTSSANLSSNNFAVSGGSFGINLAASSVTTLVSY</sequence>
<keyword evidence="3 5" id="KW-0378">Hydrolase</keyword>
<feature type="chain" id="PRO_5044605953" evidence="4">
    <location>
        <begin position="22"/>
        <end position="423"/>
    </location>
</feature>
<evidence type="ECO:0000256" key="1">
    <source>
        <dbReference type="ARBA" id="ARBA00005382"/>
    </source>
</evidence>
<dbReference type="SUPFAM" id="SSF51011">
    <property type="entry name" value="Glycosyl hydrolase domain"/>
    <property type="match status" value="1"/>
</dbReference>
<dbReference type="AlphaFoldDB" id="A0A497YGK9"/>
<evidence type="ECO:0000313" key="7">
    <source>
        <dbReference type="Proteomes" id="UP000273898"/>
    </source>
</evidence>
<dbReference type="GO" id="GO:0006665">
    <property type="term" value="P:sphingolipid metabolic process"/>
    <property type="evidence" value="ECO:0007669"/>
    <property type="project" value="InterPro"/>
</dbReference>
<dbReference type="InterPro" id="IPR013780">
    <property type="entry name" value="Glyco_hydro_b"/>
</dbReference>
<dbReference type="GO" id="GO:0045493">
    <property type="term" value="P:xylan catabolic process"/>
    <property type="evidence" value="ECO:0007669"/>
    <property type="project" value="UniProtKB-KW"/>
</dbReference>
<feature type="signal peptide" evidence="4">
    <location>
        <begin position="1"/>
        <end position="21"/>
    </location>
</feature>
<dbReference type="GO" id="GO:0004348">
    <property type="term" value="F:glucosylceramidase activity"/>
    <property type="evidence" value="ECO:0007669"/>
    <property type="project" value="InterPro"/>
</dbReference>
<dbReference type="EMBL" id="SOPX01000002">
    <property type="protein sequence ID" value="TFB31770.1"/>
    <property type="molecule type" value="Genomic_DNA"/>
</dbReference>
<protein>
    <submittedName>
        <fullName evidence="5">O-glycosyl hydrolase</fullName>
    </submittedName>
    <submittedName>
        <fullName evidence="6">Xylanase</fullName>
    </submittedName>
</protein>
<keyword evidence="6" id="KW-0326">Glycosidase</keyword>
<comment type="caution">
    <text evidence="5">The sequence shown here is derived from an EMBL/GenBank/DDBJ whole genome shotgun (WGS) entry which is preliminary data.</text>
</comment>
<evidence type="ECO:0000313" key="5">
    <source>
        <dbReference type="EMBL" id="RLJ80499.1"/>
    </source>
</evidence>
<dbReference type="OrthoDB" id="9806701at2"/>
<dbReference type="RefSeq" id="WP_121283099.1">
    <property type="nucleotide sequence ID" value="NZ_RCCK01000010.1"/>
</dbReference>
<keyword evidence="6" id="KW-0119">Carbohydrate metabolism</keyword>
<dbReference type="PANTHER" id="PTHR11069">
    <property type="entry name" value="GLUCOSYLCERAMIDASE"/>
    <property type="match status" value="1"/>
</dbReference>
<dbReference type="InterPro" id="IPR017853">
    <property type="entry name" value="GH"/>
</dbReference>